<gene>
    <name evidence="2" type="ORF">D7D52_27350</name>
</gene>
<dbReference type="EMBL" id="CP032568">
    <property type="protein sequence ID" value="AYF76905.1"/>
    <property type="molecule type" value="Genomic_DNA"/>
</dbReference>
<sequence>MLISLANGNESRISLWQRVREYAVPPSMIEAATARRMVGDWAGACAAAGFDVDIDLRVLARRYGRDLTARIRADLRHLAPDLLRWHMPRIAPDGLLRPGLTITLAQYGAESPCASGGSVHLIVRTAPAWAEAGQRISLSVWDARDAGSGVRLHPHGRPDRRFRLDLHRHLWDARRSSELRMRSGAACLADHSGLDPGITDLAPPGCALGRWTAEAAILLRANGTPSSPLLVRCGRQRLIVEPSPGGDDPPMLRLAVGYPRGRVGALPVLPDTATWTLPDLELLEAGAITAERLHPLVAAALVPGYQRRDSRCGTESSDAVRLVDCRGERHRIGLVDGVLTALDHDPAEIRREELLVALTGSPLPCLRAIDLAHRQPDCLAGVRERLRHGDTAGALAIVEDLLGPGAALRDGALRDALETAAQRRIDYGLFRSGLSAHAMPAADKTRPKRGVPVPRTHPRHASTR</sequence>
<evidence type="ECO:0000256" key="1">
    <source>
        <dbReference type="SAM" id="MobiDB-lite"/>
    </source>
</evidence>
<evidence type="ECO:0000313" key="3">
    <source>
        <dbReference type="Proteomes" id="UP000267164"/>
    </source>
</evidence>
<dbReference type="KEGG" id="nyu:D7D52_27350"/>
<reference evidence="2 3" key="1">
    <citation type="submission" date="2018-09" db="EMBL/GenBank/DDBJ databases">
        <title>Nocardia yunnanensis sp. nov., an actinomycete isolated from a soil sample.</title>
        <authorList>
            <person name="Zhang J."/>
        </authorList>
    </citation>
    <scope>NUCLEOTIDE SEQUENCE [LARGE SCALE GENOMIC DNA]</scope>
    <source>
        <strain evidence="2 3">CFHS0054</strain>
    </source>
</reference>
<organism evidence="2 3">
    <name type="scientific">Nocardia yunnanensis</name>
    <dbReference type="NCBI Taxonomy" id="2382165"/>
    <lineage>
        <taxon>Bacteria</taxon>
        <taxon>Bacillati</taxon>
        <taxon>Actinomycetota</taxon>
        <taxon>Actinomycetes</taxon>
        <taxon>Mycobacteriales</taxon>
        <taxon>Nocardiaceae</taxon>
        <taxon>Nocardia</taxon>
    </lineage>
</organism>
<dbReference type="OrthoDB" id="3276909at2"/>
<keyword evidence="3" id="KW-1185">Reference proteome</keyword>
<protein>
    <submittedName>
        <fullName evidence="2">Uncharacterized protein</fullName>
    </submittedName>
</protein>
<evidence type="ECO:0000313" key="2">
    <source>
        <dbReference type="EMBL" id="AYF76905.1"/>
    </source>
</evidence>
<dbReference type="AlphaFoldDB" id="A0A386ZJY5"/>
<name>A0A386ZJY5_9NOCA</name>
<dbReference type="RefSeq" id="WP_120740869.1">
    <property type="nucleotide sequence ID" value="NZ_CP032568.1"/>
</dbReference>
<feature type="region of interest" description="Disordered" evidence="1">
    <location>
        <begin position="438"/>
        <end position="464"/>
    </location>
</feature>
<proteinExistence type="predicted"/>
<dbReference type="Proteomes" id="UP000267164">
    <property type="component" value="Chromosome"/>
</dbReference>
<accession>A0A386ZJY5</accession>